<evidence type="ECO:0000313" key="4">
    <source>
        <dbReference type="Proteomes" id="UP000199666"/>
    </source>
</evidence>
<feature type="transmembrane region" description="Helical" evidence="1">
    <location>
        <begin position="468"/>
        <end position="489"/>
    </location>
</feature>
<keyword evidence="1" id="KW-0472">Membrane</keyword>
<keyword evidence="4" id="KW-1185">Reference proteome</keyword>
<name>A0A1I3A8Z9_9SPHI</name>
<dbReference type="Gene3D" id="1.10.390.10">
    <property type="entry name" value="Neutral Protease Domain 2"/>
    <property type="match status" value="1"/>
</dbReference>
<dbReference type="GO" id="GO:0008270">
    <property type="term" value="F:zinc ion binding"/>
    <property type="evidence" value="ECO:0007669"/>
    <property type="project" value="InterPro"/>
</dbReference>
<feature type="transmembrane region" description="Helical" evidence="1">
    <location>
        <begin position="521"/>
        <end position="542"/>
    </location>
</feature>
<feature type="transmembrane region" description="Helical" evidence="1">
    <location>
        <begin position="49"/>
        <end position="72"/>
    </location>
</feature>
<keyword evidence="1" id="KW-1133">Transmembrane helix</keyword>
<reference evidence="3 4" key="1">
    <citation type="submission" date="2016-10" db="EMBL/GenBank/DDBJ databases">
        <authorList>
            <person name="de Groot N.N."/>
        </authorList>
    </citation>
    <scope>NUCLEOTIDE SEQUENCE [LARGE SCALE GENOMIC DNA]</scope>
    <source>
        <strain evidence="3 4">DSM 18684</strain>
    </source>
</reference>
<dbReference type="RefSeq" id="WP_177217171.1">
    <property type="nucleotide sequence ID" value="NZ_FOPP01000013.1"/>
</dbReference>
<feature type="domain" description="Peptidase M1 membrane alanine aminopeptidase" evidence="2">
    <location>
        <begin position="849"/>
        <end position="1053"/>
    </location>
</feature>
<accession>A0A1I3A8Z9</accession>
<dbReference type="InterPro" id="IPR027268">
    <property type="entry name" value="Peptidase_M4/M1_CTD_sf"/>
</dbReference>
<feature type="transmembrane region" description="Helical" evidence="1">
    <location>
        <begin position="168"/>
        <end position="186"/>
    </location>
</feature>
<protein>
    <submittedName>
        <fullName evidence="3">Peptidase family M1</fullName>
    </submittedName>
</protein>
<organism evidence="3 4">
    <name type="scientific">Pedobacter insulae</name>
    <dbReference type="NCBI Taxonomy" id="414048"/>
    <lineage>
        <taxon>Bacteria</taxon>
        <taxon>Pseudomonadati</taxon>
        <taxon>Bacteroidota</taxon>
        <taxon>Sphingobacteriia</taxon>
        <taxon>Sphingobacteriales</taxon>
        <taxon>Sphingobacteriaceae</taxon>
        <taxon>Pedobacter</taxon>
    </lineage>
</organism>
<feature type="transmembrane region" description="Helical" evidence="1">
    <location>
        <begin position="359"/>
        <end position="377"/>
    </location>
</feature>
<feature type="transmembrane region" description="Helical" evidence="1">
    <location>
        <begin position="443"/>
        <end position="461"/>
    </location>
</feature>
<feature type="transmembrane region" description="Helical" evidence="1">
    <location>
        <begin position="93"/>
        <end position="123"/>
    </location>
</feature>
<dbReference type="Pfam" id="PF01433">
    <property type="entry name" value="Peptidase_M1"/>
    <property type="match status" value="1"/>
</dbReference>
<sequence length="1172" mass="134120">MLKFELKYHFKQTSFQLACILFLALAMVTVAKGSFGGPEVYKNSAYVGTYMISFLSLFAIFSSTLFCANVVLRDHRYNMESVVYSTSVNRLPYFVVRLLGLLIAVFIHLCFAVIGLFVGAFFVESASLGQFNLSYYLYPLFVFGLPNVFLSVSCIFCAGLLTKNVRAIYAAGVFLYIGYMVASILGNSPLFATSTLKVNDPSMLPFLFDPFGMTSFFTETKKWPDIVKNYQLFPVGGLFLANRLIWLSVSSLIILITYNLFNFRLSVPKQLKTKSKEKSKSVKIPFKHFNVQPTGFNYNFYSFASQFKLELISLFKHIPFMVMLLLWLFVFGVELKDALFNGAYGIQAYPTTGFILEQIRSINFGLILIVFYAAELVGKEKAAKIEALIYSTPVRGGVLWAAKCLTLSVLVMVLVTLNIAIGISVQVVNGYFEFELLKYFSLYYYSAFPLLLFVVLIVFVQNLSDNKYLSLLMSMMVVLLFIFSSQIGINHFMLRFANVPTLQFSYFNGFGHYVRAFNWYMLYWSGFAIILAITTVGMWQGSVQRTFFNRLKAIPKTIGKTKFIFLLGVVVWLGSGVFIYHRTNVIGNYRNKEAKLAWQVNYEKKYASLAHLPQPIIKSVKTTVDLLTNDGTYLVSGTYRLRNETNDPIRQVWVSLDQSVNHFEVTIPNGENQRQDPLFNQQFINLKKPLLPNTETTMYFKLRIVRDGFVPFNTENSLSSDGTYIELEKYVPHFGFDESLLTNDIRTRRNANLPVKIKQVKVNGNYHLINLETVISTALDQEVVTVGTLQKSWVANKRRFFHYKTTHPINFMFALSSANYEIKMEKHKGINLSIYYRKGHEYNLNSMMKGVKEAIDYCASNFGSYPLKQFVLAEIPHYRGAATAYPGVVFSSEKINFLSNFNNPSQIDQAYAITTHEVAHQWWANKLDPANVAGRSMLTESLAKYTEAVLIEKAFGKMYLSNYFQLDNRLYFANRSPNEKELPMTKVIDQAYVYYQKGGINMYAVMEAVGEKEFNNVLKKLINTHENPNQKATTADFMRLLNEYLPSNQKKFVDDSFNQVVEYEMNIKVLSCKPTDDGNYLVKLQVNVGLNKLGTKKLLPPDMDVSIALFDKLKPEWDNLTKPVFIKKYRIQHLETKLSLIVHQKPKIAVIDPYCYLLDANLEDNSHEILQR</sequence>
<dbReference type="AlphaFoldDB" id="A0A1I3A8Z9"/>
<dbReference type="EMBL" id="FOPP01000013">
    <property type="protein sequence ID" value="SFH45801.1"/>
    <property type="molecule type" value="Genomic_DNA"/>
</dbReference>
<evidence type="ECO:0000256" key="1">
    <source>
        <dbReference type="SAM" id="Phobius"/>
    </source>
</evidence>
<dbReference type="SUPFAM" id="SSF55486">
    <property type="entry name" value="Metalloproteases ('zincins'), catalytic domain"/>
    <property type="match status" value="1"/>
</dbReference>
<feature type="transmembrane region" description="Helical" evidence="1">
    <location>
        <begin position="244"/>
        <end position="261"/>
    </location>
</feature>
<feature type="transmembrane region" description="Helical" evidence="1">
    <location>
        <begin position="314"/>
        <end position="333"/>
    </location>
</feature>
<feature type="transmembrane region" description="Helical" evidence="1">
    <location>
        <begin position="398"/>
        <end position="423"/>
    </location>
</feature>
<evidence type="ECO:0000313" key="3">
    <source>
        <dbReference type="EMBL" id="SFH45801.1"/>
    </source>
</evidence>
<dbReference type="Proteomes" id="UP000199666">
    <property type="component" value="Unassembled WGS sequence"/>
</dbReference>
<keyword evidence="1" id="KW-0812">Transmembrane</keyword>
<dbReference type="STRING" id="414048.SAMN04489864_11351"/>
<dbReference type="GO" id="GO:0008237">
    <property type="term" value="F:metallopeptidase activity"/>
    <property type="evidence" value="ECO:0007669"/>
    <property type="project" value="InterPro"/>
</dbReference>
<gene>
    <name evidence="3" type="ORF">SAMN04489864_11351</name>
</gene>
<feature type="transmembrane region" description="Helical" evidence="1">
    <location>
        <begin position="135"/>
        <end position="161"/>
    </location>
</feature>
<evidence type="ECO:0000259" key="2">
    <source>
        <dbReference type="Pfam" id="PF01433"/>
    </source>
</evidence>
<feature type="transmembrane region" description="Helical" evidence="1">
    <location>
        <begin position="563"/>
        <end position="581"/>
    </location>
</feature>
<proteinExistence type="predicted"/>
<dbReference type="InterPro" id="IPR014782">
    <property type="entry name" value="Peptidase_M1_dom"/>
</dbReference>